<proteinExistence type="predicted"/>
<dbReference type="RefSeq" id="WP_062628428.1">
    <property type="nucleotide sequence ID" value="NZ_JAMGTK010000029.1"/>
</dbReference>
<comment type="caution">
    <text evidence="1">The sequence shown here is derived from an EMBL/GenBank/DDBJ whole genome shotgun (WGS) entry which is preliminary data.</text>
</comment>
<gene>
    <name evidence="1" type="ORF">MWG07_11640</name>
</gene>
<reference evidence="1" key="1">
    <citation type="journal article" date="2022" name="Gene">
        <title>A genome-led study on the pathogenesis of Fusobacterium necrophorum infections.</title>
        <authorList>
            <person name="Thapa G."/>
            <person name="Jayal A."/>
            <person name="Sikazwe E."/>
            <person name="Perry T."/>
            <person name="Mohammed Al Balushi A."/>
            <person name="Livingstone P."/>
        </authorList>
    </citation>
    <scope>NUCLEOTIDE SEQUENCE</scope>
    <source>
        <strain evidence="1">BRON_8</strain>
    </source>
</reference>
<dbReference type="Proteomes" id="UP001173223">
    <property type="component" value="Unassembled WGS sequence"/>
</dbReference>
<keyword evidence="2" id="KW-1185">Reference proteome</keyword>
<reference evidence="1" key="2">
    <citation type="submission" date="2022-04" db="EMBL/GenBank/DDBJ databases">
        <authorList>
            <person name="Livingstone P.G."/>
        </authorList>
    </citation>
    <scope>NUCLEOTIDE SEQUENCE</scope>
    <source>
        <strain evidence="1">BRON_8</strain>
    </source>
</reference>
<name>A0AAW6WE02_9FUSO</name>
<sequence>MSKILNKVREFLKNGETFTNIAENIILNYSSCYNNDLVYKIKKQISTEFNVELMHVHLIGSSHTGFSKSFIEKEGKDYDFCIVDSKVFQVFLLKINLNEISKKNINFFHKNLANGKIHYHYINHSLKNELSSKLNKIRKVLNIEKEISICIYISEEAFIKNVASFWEKQWIQTKTTGRATIDPLPKIGGGTL</sequence>
<protein>
    <submittedName>
        <fullName evidence="1">Uncharacterized protein</fullName>
    </submittedName>
</protein>
<dbReference type="AlphaFoldDB" id="A0AAW6WE02"/>
<dbReference type="EMBL" id="JAMGTK010000029">
    <property type="protein sequence ID" value="MDK4512901.1"/>
    <property type="molecule type" value="Genomic_DNA"/>
</dbReference>
<organism evidence="1 2">
    <name type="scientific">Fusobacterium necrophorum</name>
    <dbReference type="NCBI Taxonomy" id="859"/>
    <lineage>
        <taxon>Bacteria</taxon>
        <taxon>Fusobacteriati</taxon>
        <taxon>Fusobacteriota</taxon>
        <taxon>Fusobacteriia</taxon>
        <taxon>Fusobacteriales</taxon>
        <taxon>Fusobacteriaceae</taxon>
        <taxon>Fusobacterium</taxon>
    </lineage>
</organism>
<evidence type="ECO:0000313" key="1">
    <source>
        <dbReference type="EMBL" id="MDK4512901.1"/>
    </source>
</evidence>
<accession>A0AAW6WE02</accession>
<evidence type="ECO:0000313" key="2">
    <source>
        <dbReference type="Proteomes" id="UP001173223"/>
    </source>
</evidence>